<organism evidence="2 3">
    <name type="scientific">Trifolium medium</name>
    <dbReference type="NCBI Taxonomy" id="97028"/>
    <lineage>
        <taxon>Eukaryota</taxon>
        <taxon>Viridiplantae</taxon>
        <taxon>Streptophyta</taxon>
        <taxon>Embryophyta</taxon>
        <taxon>Tracheophyta</taxon>
        <taxon>Spermatophyta</taxon>
        <taxon>Magnoliopsida</taxon>
        <taxon>eudicotyledons</taxon>
        <taxon>Gunneridae</taxon>
        <taxon>Pentapetalae</taxon>
        <taxon>rosids</taxon>
        <taxon>fabids</taxon>
        <taxon>Fabales</taxon>
        <taxon>Fabaceae</taxon>
        <taxon>Papilionoideae</taxon>
        <taxon>50 kb inversion clade</taxon>
        <taxon>NPAAA clade</taxon>
        <taxon>Hologalegina</taxon>
        <taxon>IRL clade</taxon>
        <taxon>Trifolieae</taxon>
        <taxon>Trifolium</taxon>
    </lineage>
</organism>
<sequence>MRGASTRHEPTSTVDLGVEQARRPTTLARTTRLKLVSILGWVLLVEESGNPESNNLDHSVRLDDDIPTWHFESGLQSQNMSRPILNNSPDCTTGENV</sequence>
<evidence type="ECO:0000313" key="2">
    <source>
        <dbReference type="EMBL" id="MCH87389.1"/>
    </source>
</evidence>
<reference evidence="2 3" key="1">
    <citation type="journal article" date="2018" name="Front. Plant Sci.">
        <title>Red Clover (Trifolium pratense) and Zigzag Clover (T. medium) - A Picture of Genomic Similarities and Differences.</title>
        <authorList>
            <person name="Dluhosova J."/>
            <person name="Istvanek J."/>
            <person name="Nedelnik J."/>
            <person name="Repkova J."/>
        </authorList>
    </citation>
    <scope>NUCLEOTIDE SEQUENCE [LARGE SCALE GENOMIC DNA]</scope>
    <source>
        <strain evidence="3">cv. 10/8</strain>
        <tissue evidence="2">Leaf</tissue>
    </source>
</reference>
<protein>
    <submittedName>
        <fullName evidence="2">Uncharacterized protein</fullName>
    </submittedName>
</protein>
<accession>A0A392MK11</accession>
<dbReference type="EMBL" id="LXQA010012107">
    <property type="protein sequence ID" value="MCH87389.1"/>
    <property type="molecule type" value="Genomic_DNA"/>
</dbReference>
<dbReference type="Proteomes" id="UP000265520">
    <property type="component" value="Unassembled WGS sequence"/>
</dbReference>
<name>A0A392MK11_9FABA</name>
<gene>
    <name evidence="2" type="ORF">A2U01_0008258</name>
</gene>
<comment type="caution">
    <text evidence="2">The sequence shown here is derived from an EMBL/GenBank/DDBJ whole genome shotgun (WGS) entry which is preliminary data.</text>
</comment>
<dbReference type="AlphaFoldDB" id="A0A392MK11"/>
<evidence type="ECO:0000256" key="1">
    <source>
        <dbReference type="SAM" id="MobiDB-lite"/>
    </source>
</evidence>
<evidence type="ECO:0000313" key="3">
    <source>
        <dbReference type="Proteomes" id="UP000265520"/>
    </source>
</evidence>
<feature type="region of interest" description="Disordered" evidence="1">
    <location>
        <begin position="75"/>
        <end position="97"/>
    </location>
</feature>
<keyword evidence="3" id="KW-1185">Reference proteome</keyword>
<proteinExistence type="predicted"/>